<organism evidence="1">
    <name type="scientific">Arundo donax</name>
    <name type="common">Giant reed</name>
    <name type="synonym">Donax arundinaceus</name>
    <dbReference type="NCBI Taxonomy" id="35708"/>
    <lineage>
        <taxon>Eukaryota</taxon>
        <taxon>Viridiplantae</taxon>
        <taxon>Streptophyta</taxon>
        <taxon>Embryophyta</taxon>
        <taxon>Tracheophyta</taxon>
        <taxon>Spermatophyta</taxon>
        <taxon>Magnoliopsida</taxon>
        <taxon>Liliopsida</taxon>
        <taxon>Poales</taxon>
        <taxon>Poaceae</taxon>
        <taxon>PACMAD clade</taxon>
        <taxon>Arundinoideae</taxon>
        <taxon>Arundineae</taxon>
        <taxon>Arundo</taxon>
    </lineage>
</organism>
<dbReference type="AlphaFoldDB" id="A0A0A9FRX0"/>
<reference evidence="1" key="1">
    <citation type="submission" date="2014-09" db="EMBL/GenBank/DDBJ databases">
        <authorList>
            <person name="Magalhaes I.L.F."/>
            <person name="Oliveira U."/>
            <person name="Santos F.R."/>
            <person name="Vidigal T.H.D.A."/>
            <person name="Brescovit A.D."/>
            <person name="Santos A.J."/>
        </authorList>
    </citation>
    <scope>NUCLEOTIDE SEQUENCE</scope>
    <source>
        <tissue evidence="1">Shoot tissue taken approximately 20 cm above the soil surface</tissue>
    </source>
</reference>
<proteinExistence type="predicted"/>
<reference evidence="1" key="2">
    <citation type="journal article" date="2015" name="Data Brief">
        <title>Shoot transcriptome of the giant reed, Arundo donax.</title>
        <authorList>
            <person name="Barrero R.A."/>
            <person name="Guerrero F.D."/>
            <person name="Moolhuijzen P."/>
            <person name="Goolsby J.A."/>
            <person name="Tidwell J."/>
            <person name="Bellgard S.E."/>
            <person name="Bellgard M.I."/>
        </authorList>
    </citation>
    <scope>NUCLEOTIDE SEQUENCE</scope>
    <source>
        <tissue evidence="1">Shoot tissue taken approximately 20 cm above the soil surface</tissue>
    </source>
</reference>
<dbReference type="EMBL" id="GBRH01182321">
    <property type="protein sequence ID" value="JAE15575.1"/>
    <property type="molecule type" value="Transcribed_RNA"/>
</dbReference>
<name>A0A0A9FRX0_ARUDO</name>
<sequence length="38" mass="4613">MFSSLTQDSKLDLAPKKKNLRFRPRRIVVRLQFESLFF</sequence>
<protein>
    <submittedName>
        <fullName evidence="1">Uncharacterized protein</fullName>
    </submittedName>
</protein>
<accession>A0A0A9FRX0</accession>
<evidence type="ECO:0000313" key="1">
    <source>
        <dbReference type="EMBL" id="JAE15575.1"/>
    </source>
</evidence>